<feature type="transmembrane region" description="Helical" evidence="1">
    <location>
        <begin position="130"/>
        <end position="150"/>
    </location>
</feature>
<keyword evidence="1" id="KW-0812">Transmembrane</keyword>
<proteinExistence type="predicted"/>
<evidence type="ECO:0000256" key="1">
    <source>
        <dbReference type="SAM" id="Phobius"/>
    </source>
</evidence>
<dbReference type="AlphaFoldDB" id="A0A1X4XWY4"/>
<dbReference type="Proteomes" id="UP000194141">
    <property type="component" value="Unassembled WGS sequence"/>
</dbReference>
<protein>
    <submittedName>
        <fullName evidence="2">Uncharacterized protein</fullName>
    </submittedName>
</protein>
<dbReference type="STRING" id="1562698.DESAMIL20_1596"/>
<comment type="caution">
    <text evidence="2">The sequence shown here is derived from an EMBL/GenBank/DDBJ whole genome shotgun (WGS) entry which is preliminary data.</text>
</comment>
<name>A0A1X4XWY4_9BACT</name>
<keyword evidence="1" id="KW-1133">Transmembrane helix</keyword>
<evidence type="ECO:0000313" key="3">
    <source>
        <dbReference type="Proteomes" id="UP000194141"/>
    </source>
</evidence>
<keyword evidence="1" id="KW-0472">Membrane</keyword>
<organism evidence="2 3">
    <name type="scientific">Desulfurella amilsii</name>
    <dbReference type="NCBI Taxonomy" id="1562698"/>
    <lineage>
        <taxon>Bacteria</taxon>
        <taxon>Pseudomonadati</taxon>
        <taxon>Campylobacterota</taxon>
        <taxon>Desulfurellia</taxon>
        <taxon>Desulfurellales</taxon>
        <taxon>Desulfurellaceae</taxon>
        <taxon>Desulfurella</taxon>
    </lineage>
</organism>
<reference evidence="2 3" key="1">
    <citation type="journal article" date="2017" name="Front. Microbiol.">
        <title>Genome Sequence of Desulfurella amilsii Strain TR1 and Comparative Genomics of Desulfurellaceae Family.</title>
        <authorList>
            <person name="Florentino A.P."/>
            <person name="Stams A.J."/>
            <person name="Sanchez-Andrea I."/>
        </authorList>
    </citation>
    <scope>NUCLEOTIDE SEQUENCE [LARGE SCALE GENOMIC DNA]</scope>
    <source>
        <strain evidence="2 3">TR1</strain>
    </source>
</reference>
<sequence length="243" mass="27380">MFYKLNIIVVLYLLLSPNLLYAKDNLLCKTYNITSNDVASYPKFVWQNKDYTAGVVVLIAGSLLIDKSVRTYVINHQNNTAKNLADDIKPFGNGYYMFPVVSILSLYGYLSDNSKLMDASLTSLESGFTVFFIISCVIVSASYGTVLNNLSLGNAFEFFHFSFSNYSPSNGQRETANLYGIFLKPKYKVSKLFYISSILNFAYGYGKSTDSNSNTLSSFHYSHSYILVEVHPGLKEAYKKFVF</sequence>
<accession>A0A1X4XWY4</accession>
<keyword evidence="3" id="KW-1185">Reference proteome</keyword>
<dbReference type="RefSeq" id="WP_086034290.1">
    <property type="nucleotide sequence ID" value="NZ_MDSU01000018.1"/>
</dbReference>
<gene>
    <name evidence="2" type="ORF">DESAMIL20_1596</name>
</gene>
<evidence type="ECO:0000313" key="2">
    <source>
        <dbReference type="EMBL" id="OSS42043.1"/>
    </source>
</evidence>
<dbReference type="EMBL" id="MDSU01000018">
    <property type="protein sequence ID" value="OSS42043.1"/>
    <property type="molecule type" value="Genomic_DNA"/>
</dbReference>
<feature type="transmembrane region" description="Helical" evidence="1">
    <location>
        <begin position="90"/>
        <end position="110"/>
    </location>
</feature>